<dbReference type="Proteomes" id="UP000789342">
    <property type="component" value="Unassembled WGS sequence"/>
</dbReference>
<keyword evidence="5" id="KW-0560">Oxidoreductase</keyword>
<dbReference type="OrthoDB" id="7482721at2759"/>
<protein>
    <submittedName>
        <fullName evidence="8">17296_t:CDS:1</fullName>
    </submittedName>
</protein>
<dbReference type="SUPFAM" id="SSF51735">
    <property type="entry name" value="NAD(P)-binding Rossmann-fold domains"/>
    <property type="match status" value="1"/>
</dbReference>
<keyword evidence="9" id="KW-1185">Reference proteome</keyword>
<organism evidence="8 9">
    <name type="scientific">Acaulospora morrowiae</name>
    <dbReference type="NCBI Taxonomy" id="94023"/>
    <lineage>
        <taxon>Eukaryota</taxon>
        <taxon>Fungi</taxon>
        <taxon>Fungi incertae sedis</taxon>
        <taxon>Mucoromycota</taxon>
        <taxon>Glomeromycotina</taxon>
        <taxon>Glomeromycetes</taxon>
        <taxon>Diversisporales</taxon>
        <taxon>Acaulosporaceae</taxon>
        <taxon>Acaulospora</taxon>
    </lineage>
</organism>
<comment type="subcellular location">
    <subcellularLocation>
        <location evidence="1">Mitochondrion</location>
    </subcellularLocation>
</comment>
<dbReference type="AlphaFoldDB" id="A0A9N9D3E1"/>
<evidence type="ECO:0000256" key="5">
    <source>
        <dbReference type="ARBA" id="ARBA00023002"/>
    </source>
</evidence>
<evidence type="ECO:0000259" key="7">
    <source>
        <dbReference type="Pfam" id="PF00107"/>
    </source>
</evidence>
<dbReference type="EMBL" id="CAJVPV010007652">
    <property type="protein sequence ID" value="CAG8621606.1"/>
    <property type="molecule type" value="Genomic_DNA"/>
</dbReference>
<dbReference type="InterPro" id="IPR013149">
    <property type="entry name" value="ADH-like_C"/>
</dbReference>
<comment type="caution">
    <text evidence="8">The sequence shown here is derived from an EMBL/GenBank/DDBJ whole genome shotgun (WGS) entry which is preliminary data.</text>
</comment>
<feature type="non-terminal residue" evidence="8">
    <location>
        <position position="259"/>
    </location>
</feature>
<gene>
    <name evidence="8" type="ORF">AMORRO_LOCUS8688</name>
</gene>
<accession>A0A9N9D3E1</accession>
<dbReference type="InterPro" id="IPR051034">
    <property type="entry name" value="Mito_Enoyl-ACP_Reductase"/>
</dbReference>
<dbReference type="PANTHER" id="PTHR43981:SF2">
    <property type="entry name" value="ENOYL-[ACYL-CARRIER-PROTEIN] REDUCTASE, MITOCHONDRIAL"/>
    <property type="match status" value="1"/>
</dbReference>
<evidence type="ECO:0000256" key="1">
    <source>
        <dbReference type="ARBA" id="ARBA00004173"/>
    </source>
</evidence>
<evidence type="ECO:0000256" key="3">
    <source>
        <dbReference type="ARBA" id="ARBA00022857"/>
    </source>
</evidence>
<dbReference type="InterPro" id="IPR036291">
    <property type="entry name" value="NAD(P)-bd_dom_sf"/>
</dbReference>
<reference evidence="8" key="1">
    <citation type="submission" date="2021-06" db="EMBL/GenBank/DDBJ databases">
        <authorList>
            <person name="Kallberg Y."/>
            <person name="Tangrot J."/>
            <person name="Rosling A."/>
        </authorList>
    </citation>
    <scope>NUCLEOTIDE SEQUENCE</scope>
    <source>
        <strain evidence="8">CL551</strain>
    </source>
</reference>
<keyword evidence="6" id="KW-0496">Mitochondrion</keyword>
<dbReference type="PANTHER" id="PTHR43981">
    <property type="entry name" value="ENOYL-[ACYL-CARRIER-PROTEIN] REDUCTASE, MITOCHONDRIAL"/>
    <property type="match status" value="1"/>
</dbReference>
<keyword evidence="4" id="KW-0809">Transit peptide</keyword>
<evidence type="ECO:0000256" key="4">
    <source>
        <dbReference type="ARBA" id="ARBA00022946"/>
    </source>
</evidence>
<dbReference type="GO" id="GO:0005739">
    <property type="term" value="C:mitochondrion"/>
    <property type="evidence" value="ECO:0007669"/>
    <property type="project" value="UniProtKB-SubCell"/>
</dbReference>
<keyword evidence="3" id="KW-0521">NADP</keyword>
<evidence type="ECO:0000256" key="6">
    <source>
        <dbReference type="ARBA" id="ARBA00023128"/>
    </source>
</evidence>
<comment type="similarity">
    <text evidence="2">Belongs to the zinc-containing alcohol dehydrogenase family. Quinone oxidoreductase subfamily.</text>
</comment>
<sequence length="259" mass="29630">FLNKKTCTGTWRTHAEATPEDVIRIPHEGVGLIQIATLSVNPCTAYRMLKDFVDFKKGDYIIQNGANSGVGQAVIQIAKAWDINTINVVRDRPNFQELANRLKSLGATYVVSDKDLLSKQRNEFEWHRETEEKGIVLGLNCVGGKSLINMTKLLKHSSPVVTYGAMSRQPLTIPASQLIFQNLKFRGFWISYWNQVNPREKREQMLNEVIDLIKQGKLGDVAYEENQWGKDENHHGFLEILKKAEEEYRGKKQIVRMVE</sequence>
<evidence type="ECO:0000313" key="9">
    <source>
        <dbReference type="Proteomes" id="UP000789342"/>
    </source>
</evidence>
<proteinExistence type="inferred from homology"/>
<feature type="domain" description="Alcohol dehydrogenase-like C-terminal" evidence="7">
    <location>
        <begin position="69"/>
        <end position="195"/>
    </location>
</feature>
<dbReference type="Pfam" id="PF00107">
    <property type="entry name" value="ADH_zinc_N"/>
    <property type="match status" value="1"/>
</dbReference>
<evidence type="ECO:0000256" key="2">
    <source>
        <dbReference type="ARBA" id="ARBA00010371"/>
    </source>
</evidence>
<dbReference type="FunFam" id="3.40.50.720:FF:000112">
    <property type="entry name" value="Enoyl-[acyl-carrier-protein] reductase 1, mitochondrial"/>
    <property type="match status" value="1"/>
</dbReference>
<dbReference type="CDD" id="cd08290">
    <property type="entry name" value="ETR"/>
    <property type="match status" value="1"/>
</dbReference>
<dbReference type="GO" id="GO:0016491">
    <property type="term" value="F:oxidoreductase activity"/>
    <property type="evidence" value="ECO:0007669"/>
    <property type="project" value="UniProtKB-KW"/>
</dbReference>
<dbReference type="Gene3D" id="3.40.50.720">
    <property type="entry name" value="NAD(P)-binding Rossmann-like Domain"/>
    <property type="match status" value="1"/>
</dbReference>
<evidence type="ECO:0000313" key="8">
    <source>
        <dbReference type="EMBL" id="CAG8621606.1"/>
    </source>
</evidence>
<dbReference type="GO" id="GO:0006631">
    <property type="term" value="P:fatty acid metabolic process"/>
    <property type="evidence" value="ECO:0007669"/>
    <property type="project" value="TreeGrafter"/>
</dbReference>
<name>A0A9N9D3E1_9GLOM</name>